<feature type="binding site" evidence="5">
    <location>
        <begin position="70"/>
        <end position="75"/>
    </location>
    <ligand>
        <name>FMN</name>
        <dbReference type="ChEBI" id="CHEBI:58210"/>
    </ligand>
</feature>
<comment type="similarity">
    <text evidence="1 5">Belongs to the pyridoxamine 5'-phosphate oxidase family.</text>
</comment>
<evidence type="ECO:0000256" key="4">
    <source>
        <dbReference type="ARBA" id="ARBA00023002"/>
    </source>
</evidence>
<keyword evidence="4 5" id="KW-0560">Oxidoreductase</keyword>
<dbReference type="EMBL" id="CP116942">
    <property type="protein sequence ID" value="WCO67195.1"/>
    <property type="molecule type" value="Genomic_DNA"/>
</dbReference>
<keyword evidence="3 5" id="KW-0288">FMN</keyword>
<dbReference type="Proteomes" id="UP001216390">
    <property type="component" value="Chromosome"/>
</dbReference>
<feature type="binding site" evidence="5 7">
    <location>
        <position position="194"/>
    </location>
    <ligand>
        <name>FMN</name>
        <dbReference type="ChEBI" id="CHEBI:58210"/>
    </ligand>
</feature>
<feature type="binding site" evidence="5 7">
    <location>
        <begin position="84"/>
        <end position="85"/>
    </location>
    <ligand>
        <name>FMN</name>
        <dbReference type="ChEBI" id="CHEBI:58210"/>
    </ligand>
</feature>
<keyword evidence="11" id="KW-1185">Reference proteome</keyword>
<dbReference type="InterPro" id="IPR019576">
    <property type="entry name" value="Pyridoxamine_oxidase_dimer_C"/>
</dbReference>
<organism evidence="10 11">
    <name type="scientific">Iamia majanohamensis</name>
    <dbReference type="NCBI Taxonomy" id="467976"/>
    <lineage>
        <taxon>Bacteria</taxon>
        <taxon>Bacillati</taxon>
        <taxon>Actinomycetota</taxon>
        <taxon>Acidimicrobiia</taxon>
        <taxon>Acidimicrobiales</taxon>
        <taxon>Iamiaceae</taxon>
        <taxon>Iamia</taxon>
    </lineage>
</organism>
<comment type="pathway">
    <text evidence="5">Cofactor metabolism; pyridoxal 5'-phosphate salvage; pyridoxal 5'-phosphate from pyridoxine 5'-phosphate: step 1/1.</text>
</comment>
<evidence type="ECO:0000256" key="6">
    <source>
        <dbReference type="PIRSR" id="PIRSR000190-1"/>
    </source>
</evidence>
<keyword evidence="2 5" id="KW-0285">Flavoprotein</keyword>
<comment type="cofactor">
    <cofactor evidence="5 7">
        <name>FMN</name>
        <dbReference type="ChEBI" id="CHEBI:58210"/>
    </cofactor>
    <text evidence="5 7">Binds 1 FMN per subunit.</text>
</comment>
<evidence type="ECO:0000256" key="2">
    <source>
        <dbReference type="ARBA" id="ARBA00022630"/>
    </source>
</evidence>
<dbReference type="GO" id="GO:0008615">
    <property type="term" value="P:pyridoxine biosynthetic process"/>
    <property type="evidence" value="ECO:0007669"/>
    <property type="project" value="UniProtKB-UniRule"/>
</dbReference>
<comment type="pathway">
    <text evidence="5">Cofactor metabolism; pyridoxal 5'-phosphate salvage; pyridoxal 5'-phosphate from pyridoxamine 5'-phosphate: step 1/1.</text>
</comment>
<feature type="binding site" evidence="5 6">
    <location>
        <begin position="200"/>
        <end position="202"/>
    </location>
    <ligand>
        <name>substrate</name>
    </ligand>
</feature>
<dbReference type="Gene3D" id="2.30.110.10">
    <property type="entry name" value="Electron Transport, Fmn-binding Protein, Chain A"/>
    <property type="match status" value="1"/>
</dbReference>
<evidence type="ECO:0000259" key="8">
    <source>
        <dbReference type="Pfam" id="PF01243"/>
    </source>
</evidence>
<dbReference type="RefSeq" id="WP_272736717.1">
    <property type="nucleotide sequence ID" value="NZ_CP116942.1"/>
</dbReference>
<feature type="binding site" evidence="5 7">
    <location>
        <position position="204"/>
    </location>
    <ligand>
        <name>FMN</name>
        <dbReference type="ChEBI" id="CHEBI:58210"/>
    </ligand>
</feature>
<evidence type="ECO:0000313" key="11">
    <source>
        <dbReference type="Proteomes" id="UP001216390"/>
    </source>
</evidence>
<feature type="domain" description="Pyridoxine 5'-phosphate oxidase dimerisation C-terminal" evidence="9">
    <location>
        <begin position="181"/>
        <end position="221"/>
    </location>
</feature>
<feature type="binding site" evidence="5 7">
    <location>
        <position position="91"/>
    </location>
    <ligand>
        <name>FMN</name>
        <dbReference type="ChEBI" id="CHEBI:58210"/>
    </ligand>
</feature>
<evidence type="ECO:0000256" key="7">
    <source>
        <dbReference type="PIRSR" id="PIRSR000190-2"/>
    </source>
</evidence>
<dbReference type="PIRSF" id="PIRSF000190">
    <property type="entry name" value="Pyd_amn-ph_oxd"/>
    <property type="match status" value="1"/>
</dbReference>
<name>A0AAF0BVX0_9ACTN</name>
<dbReference type="EC" id="1.4.3.5" evidence="5"/>
<dbReference type="SUPFAM" id="SSF50475">
    <property type="entry name" value="FMN-binding split barrel"/>
    <property type="match status" value="1"/>
</dbReference>
<dbReference type="NCBIfam" id="TIGR00558">
    <property type="entry name" value="pdxH"/>
    <property type="match status" value="1"/>
</dbReference>
<comment type="function">
    <text evidence="5">Catalyzes the oxidation of either pyridoxine 5'-phosphate (PNP) or pyridoxamine 5'-phosphate (PMP) into pyridoxal 5'-phosphate (PLP).</text>
</comment>
<feature type="binding site" evidence="5 6">
    <location>
        <position position="131"/>
    </location>
    <ligand>
        <name>substrate</name>
    </ligand>
</feature>
<dbReference type="KEGG" id="ima:PO878_00475"/>
<feature type="binding site" evidence="5 6">
    <location>
        <position position="135"/>
    </location>
    <ligand>
        <name>substrate</name>
    </ligand>
</feature>
<dbReference type="InterPro" id="IPR000659">
    <property type="entry name" value="Pyridox_Oxase"/>
</dbReference>
<evidence type="ECO:0000259" key="9">
    <source>
        <dbReference type="Pfam" id="PF10590"/>
    </source>
</evidence>
<gene>
    <name evidence="5 10" type="primary">pdxH</name>
    <name evidence="10" type="ORF">PO878_00475</name>
</gene>
<feature type="domain" description="Pyridoxamine 5'-phosphate oxidase N-terminal" evidence="8">
    <location>
        <begin position="53"/>
        <end position="165"/>
    </location>
</feature>
<feature type="binding site" evidence="5 7">
    <location>
        <position position="113"/>
    </location>
    <ligand>
        <name>FMN</name>
        <dbReference type="ChEBI" id="CHEBI:58210"/>
    </ligand>
</feature>
<comment type="catalytic activity">
    <reaction evidence="5">
        <text>pyridoxamine 5'-phosphate + O2 + H2O = pyridoxal 5'-phosphate + H2O2 + NH4(+)</text>
        <dbReference type="Rhea" id="RHEA:15817"/>
        <dbReference type="ChEBI" id="CHEBI:15377"/>
        <dbReference type="ChEBI" id="CHEBI:15379"/>
        <dbReference type="ChEBI" id="CHEBI:16240"/>
        <dbReference type="ChEBI" id="CHEBI:28938"/>
        <dbReference type="ChEBI" id="CHEBI:58451"/>
        <dbReference type="ChEBI" id="CHEBI:597326"/>
        <dbReference type="EC" id="1.4.3.5"/>
    </reaction>
</comment>
<dbReference type="HAMAP" id="MF_01629">
    <property type="entry name" value="PdxH"/>
    <property type="match status" value="1"/>
</dbReference>
<feature type="binding site" evidence="5 6">
    <location>
        <position position="139"/>
    </location>
    <ligand>
        <name>substrate</name>
    </ligand>
</feature>
<dbReference type="Pfam" id="PF10590">
    <property type="entry name" value="PNP_phzG_C"/>
    <property type="match status" value="1"/>
</dbReference>
<dbReference type="PANTHER" id="PTHR10851">
    <property type="entry name" value="PYRIDOXINE-5-PHOSPHATE OXIDASE"/>
    <property type="match status" value="1"/>
</dbReference>
<feature type="binding site" evidence="5 7">
    <location>
        <position position="90"/>
    </location>
    <ligand>
        <name>FMN</name>
        <dbReference type="ChEBI" id="CHEBI:58210"/>
    </ligand>
</feature>
<dbReference type="GO" id="GO:0004733">
    <property type="term" value="F:pyridoxamine phosphate oxidase activity"/>
    <property type="evidence" value="ECO:0007669"/>
    <property type="project" value="UniProtKB-UniRule"/>
</dbReference>
<comment type="catalytic activity">
    <reaction evidence="5">
        <text>pyridoxine 5'-phosphate + O2 = pyridoxal 5'-phosphate + H2O2</text>
        <dbReference type="Rhea" id="RHEA:15149"/>
        <dbReference type="ChEBI" id="CHEBI:15379"/>
        <dbReference type="ChEBI" id="CHEBI:16240"/>
        <dbReference type="ChEBI" id="CHEBI:58589"/>
        <dbReference type="ChEBI" id="CHEBI:597326"/>
        <dbReference type="EC" id="1.4.3.5"/>
    </reaction>
</comment>
<evidence type="ECO:0000256" key="5">
    <source>
        <dbReference type="HAMAP-Rule" id="MF_01629"/>
    </source>
</evidence>
<dbReference type="PANTHER" id="PTHR10851:SF0">
    <property type="entry name" value="PYRIDOXINE-5'-PHOSPHATE OXIDASE"/>
    <property type="match status" value="1"/>
</dbReference>
<feature type="binding site" evidence="5 6">
    <location>
        <position position="75"/>
    </location>
    <ligand>
        <name>substrate</name>
    </ligand>
</feature>
<reference evidence="10" key="1">
    <citation type="submission" date="2023-01" db="EMBL/GenBank/DDBJ databases">
        <title>The diversity of Class Acidimicrobiia in South China Sea sediment environments and the proposal of Iamia marina sp. nov., a novel species of the genus Iamia.</title>
        <authorList>
            <person name="He Y."/>
            <person name="Tian X."/>
        </authorList>
    </citation>
    <scope>NUCLEOTIDE SEQUENCE</scope>
    <source>
        <strain evidence="10">DSM 19957</strain>
    </source>
</reference>
<dbReference type="InterPro" id="IPR012349">
    <property type="entry name" value="Split_barrel_FMN-bd"/>
</dbReference>
<evidence type="ECO:0000256" key="1">
    <source>
        <dbReference type="ARBA" id="ARBA00007301"/>
    </source>
</evidence>
<dbReference type="AlphaFoldDB" id="A0AAF0BVX0"/>
<keyword evidence="5" id="KW-0664">Pyridoxine biosynthesis</keyword>
<dbReference type="GO" id="GO:0010181">
    <property type="term" value="F:FMN binding"/>
    <property type="evidence" value="ECO:0007669"/>
    <property type="project" value="UniProtKB-UniRule"/>
</dbReference>
<feature type="binding site" evidence="6">
    <location>
        <begin position="17"/>
        <end position="20"/>
    </location>
    <ligand>
        <name>substrate</name>
    </ligand>
</feature>
<dbReference type="InterPro" id="IPR011576">
    <property type="entry name" value="Pyridox_Oxase_N"/>
</dbReference>
<dbReference type="Pfam" id="PF01243">
    <property type="entry name" value="PNPOx_N"/>
    <property type="match status" value="1"/>
</dbReference>
<comment type="subunit">
    <text evidence="5">Homodimer.</text>
</comment>
<accession>A0AAF0BVX0</accession>
<feature type="binding site" evidence="5 7">
    <location>
        <begin position="148"/>
        <end position="149"/>
    </location>
    <ligand>
        <name>FMN</name>
        <dbReference type="ChEBI" id="CHEBI:58210"/>
    </ligand>
</feature>
<evidence type="ECO:0000256" key="3">
    <source>
        <dbReference type="ARBA" id="ARBA00022643"/>
    </source>
</evidence>
<protein>
    <recommendedName>
        <fullName evidence="5">Pyridoxine/pyridoxamine 5'-phosphate oxidase</fullName>
        <ecNumber evidence="5">1.4.3.5</ecNumber>
    </recommendedName>
    <alternativeName>
        <fullName evidence="5">PNP/PMP oxidase</fullName>
        <shortName evidence="5">PNPOx</shortName>
    </alternativeName>
    <alternativeName>
        <fullName evidence="5">Pyridoxal 5'-phosphate synthase</fullName>
    </alternativeName>
</protein>
<evidence type="ECO:0000313" key="10">
    <source>
        <dbReference type="EMBL" id="WCO67195.1"/>
    </source>
</evidence>
<proteinExistence type="inferred from homology"/>
<dbReference type="NCBIfam" id="NF004231">
    <property type="entry name" value="PRK05679.1"/>
    <property type="match status" value="1"/>
</dbReference>
<sequence>MIDEPDAPAPLDLSAVREQYQSEGIRRTDLFPDPLDHFRAWYAEWAATEPFDPAAVALATATPDGRPSVRFVLVRRVDHGFCFFTDTTSRKGAELAANPQAALCFGWIALSRQVRAVGPVEPLTDAEVDDYWEHRPRGSRLSAVASAQSQPVADREALEHRREEVAAAAGPDGPIERPAGWGGYRLVPEEVEVWQGRADRLHDRFLYTRAGDAWALQRLMP</sequence>